<name>A0A9P7BEJ6_9ASCO</name>
<keyword evidence="6" id="KW-0698">rRNA processing</keyword>
<dbReference type="InterPro" id="IPR011989">
    <property type="entry name" value="ARM-like"/>
</dbReference>
<dbReference type="SUPFAM" id="SSF48371">
    <property type="entry name" value="ARM repeat"/>
    <property type="match status" value="1"/>
</dbReference>
<keyword evidence="5 6" id="KW-0539">Nucleus</keyword>
<keyword evidence="10" id="KW-1185">Reference proteome</keyword>
<dbReference type="OrthoDB" id="361362at2759"/>
<dbReference type="InterPro" id="IPR016024">
    <property type="entry name" value="ARM-type_fold"/>
</dbReference>
<dbReference type="Pfam" id="PF12333">
    <property type="entry name" value="Ipi1_N"/>
    <property type="match status" value="1"/>
</dbReference>
<comment type="similarity">
    <text evidence="3 6">Belongs to the IPI1/TEX10 family.</text>
</comment>
<dbReference type="GO" id="GO:0120330">
    <property type="term" value="C:rixosome complex"/>
    <property type="evidence" value="ECO:0007669"/>
    <property type="project" value="UniProtKB-UniRule"/>
</dbReference>
<dbReference type="Gene3D" id="1.25.10.10">
    <property type="entry name" value="Leucine-rich Repeat Variant"/>
    <property type="match status" value="1"/>
</dbReference>
<comment type="subcellular location">
    <subcellularLocation>
        <location evidence="2 6">Nucleus</location>
    </subcellularLocation>
</comment>
<feature type="region of interest" description="Disordered" evidence="7">
    <location>
        <begin position="1"/>
        <end position="32"/>
    </location>
</feature>
<evidence type="ECO:0000256" key="5">
    <source>
        <dbReference type="ARBA" id="ARBA00023242"/>
    </source>
</evidence>
<evidence type="ECO:0000256" key="7">
    <source>
        <dbReference type="SAM" id="MobiDB-lite"/>
    </source>
</evidence>
<accession>A0A9P7BEJ6</accession>
<proteinExistence type="inferred from homology"/>
<dbReference type="Proteomes" id="UP000697127">
    <property type="component" value="Unassembled WGS sequence"/>
</dbReference>
<dbReference type="AlphaFoldDB" id="A0A9P7BEJ6"/>
<evidence type="ECO:0000256" key="6">
    <source>
        <dbReference type="RuleBase" id="RU368021"/>
    </source>
</evidence>
<gene>
    <name evidence="9" type="primary">IPI1</name>
    <name evidence="9" type="ORF">C6P40_001584</name>
</gene>
<evidence type="ECO:0000313" key="10">
    <source>
        <dbReference type="Proteomes" id="UP000697127"/>
    </source>
</evidence>
<protein>
    <recommendedName>
        <fullName evidence="6">Pre-rRNA-processing protein</fullName>
    </recommendedName>
</protein>
<comment type="caution">
    <text evidence="9">The sequence shown here is derived from an EMBL/GenBank/DDBJ whole genome shotgun (WGS) entry which is preliminary data.</text>
</comment>
<evidence type="ECO:0000256" key="2">
    <source>
        <dbReference type="ARBA" id="ARBA00004123"/>
    </source>
</evidence>
<dbReference type="PANTHER" id="PTHR16056">
    <property type="entry name" value="REGULATOR OF MICROTUBULE DYNAMICS PROTEIN"/>
    <property type="match status" value="1"/>
</dbReference>
<dbReference type="InterPro" id="IPR024679">
    <property type="entry name" value="Ipi1_N"/>
</dbReference>
<evidence type="ECO:0000256" key="3">
    <source>
        <dbReference type="ARBA" id="ARBA00006427"/>
    </source>
</evidence>
<dbReference type="EMBL" id="PUHW01000197">
    <property type="protein sequence ID" value="KAG0687946.1"/>
    <property type="molecule type" value="Genomic_DNA"/>
</dbReference>
<feature type="compositionally biased region" description="Basic residues" evidence="7">
    <location>
        <begin position="1"/>
        <end position="10"/>
    </location>
</feature>
<keyword evidence="6" id="KW-0690">Ribosome biogenesis</keyword>
<evidence type="ECO:0000313" key="9">
    <source>
        <dbReference type="EMBL" id="KAG0687946.1"/>
    </source>
</evidence>
<comment type="function">
    <text evidence="1 6">Component of the RIX1 complex required for processing of ITS2 sequences from 35S pre-rRNA.</text>
</comment>
<evidence type="ECO:0000259" key="8">
    <source>
        <dbReference type="Pfam" id="PF12333"/>
    </source>
</evidence>
<organism evidence="9 10">
    <name type="scientific">Pichia californica</name>
    <dbReference type="NCBI Taxonomy" id="460514"/>
    <lineage>
        <taxon>Eukaryota</taxon>
        <taxon>Fungi</taxon>
        <taxon>Dikarya</taxon>
        <taxon>Ascomycota</taxon>
        <taxon>Saccharomycotina</taxon>
        <taxon>Pichiomycetes</taxon>
        <taxon>Pichiales</taxon>
        <taxon>Pichiaceae</taxon>
        <taxon>Pichia</taxon>
    </lineage>
</organism>
<evidence type="ECO:0000256" key="1">
    <source>
        <dbReference type="ARBA" id="ARBA00002355"/>
    </source>
</evidence>
<dbReference type="GO" id="GO:0005634">
    <property type="term" value="C:nucleus"/>
    <property type="evidence" value="ECO:0007669"/>
    <property type="project" value="UniProtKB-SubCell"/>
</dbReference>
<sequence>MGSNRKKKEKKKDFVKPKLRVGKTAAKSANHTSTDFKAKRINISSSTKKLISNSTSSHNEYLKKFSVVRKTTSNLSSRKEILAEILDTLKKDPYQEIHQIPLDDLIKMLRTLFLDQSKKVRTDARDILIELIKNHNNLIILNHDSLMLFIFSAMTHLKPTIRQDSVYTLRAILDGGERLKKLTVANYWIRVWKNILVLLNWKKENKSYVDSNDFKDFDGMRLEQLNFINDFLQAGCYEESDLTLNNNDKTVPAVQQHSLLHTYMIKPNMGMLYRNLKLFGNVSIVSSNNANGIPNGLANTTAIAAAVGGSANGKGDDEDDSNDLDDTMLCEDVNDRIKVFIEGFYNSVNNGLKDFTKVEDQKLVLLSEKLLTLIENIKIQYNEISD</sequence>
<comment type="subunit">
    <text evidence="4">Component of the RIX1 complex, composed of IPI1, RIX1/IPI2 and IPI3 in a 1:2:2 stoichiometry. The complex interacts (via RIX1) with MDN1 (via its hexameric AAA ATPase ring) and the pre-60S ribosome particles.</text>
</comment>
<dbReference type="PANTHER" id="PTHR16056:SF2">
    <property type="entry name" value="TESTIS-EXPRESSED PROTEIN 10"/>
    <property type="match status" value="1"/>
</dbReference>
<reference evidence="9" key="1">
    <citation type="submission" date="2020-11" db="EMBL/GenBank/DDBJ databases">
        <title>Kefir isolates.</title>
        <authorList>
            <person name="Marcisauskas S."/>
            <person name="Kim Y."/>
            <person name="Blasche S."/>
        </authorList>
    </citation>
    <scope>NUCLEOTIDE SEQUENCE</scope>
    <source>
        <strain evidence="9">Olga-1</strain>
    </source>
</reference>
<feature type="domain" description="Pre-rRNA-processing protein Ipi1 N-terminal" evidence="8">
    <location>
        <begin position="141"/>
        <end position="227"/>
    </location>
</feature>
<evidence type="ECO:0000256" key="4">
    <source>
        <dbReference type="ARBA" id="ARBA00011141"/>
    </source>
</evidence>
<dbReference type="GO" id="GO:0006364">
    <property type="term" value="P:rRNA processing"/>
    <property type="evidence" value="ECO:0007669"/>
    <property type="project" value="UniProtKB-UniRule"/>
</dbReference>